<dbReference type="PROSITE" id="PS50158">
    <property type="entry name" value="ZF_CCHC"/>
    <property type="match status" value="1"/>
</dbReference>
<dbReference type="SUPFAM" id="SSF53098">
    <property type="entry name" value="Ribonuclease H-like"/>
    <property type="match status" value="1"/>
</dbReference>
<dbReference type="GO" id="GO:0003676">
    <property type="term" value="F:nucleic acid binding"/>
    <property type="evidence" value="ECO:0007669"/>
    <property type="project" value="InterPro"/>
</dbReference>
<dbReference type="Pfam" id="PF24626">
    <property type="entry name" value="SH3_Tf2-1"/>
    <property type="match status" value="1"/>
</dbReference>
<sequence>MARMDEWLDQVVNQLTDRMADLINRRRQGPNDGYGSDFSNPFGDGSASEDEQEGRPRVERGGGNRRWDSGIRVDIPEFDGSSLNPEGFIDWLATVEEVFEYKEVPENKRVALIATRLRGRASAWWQQLKLTRNRLGKSRIVTWTKMKKCLRSNFLPHNFQRLMYQRLQNLKQGAKSVDDYTTEFYQLIARNDIQEPEEQLVSRYIGGLRVQIMEAVNLFDPLTIPEAHQRALAFEKQNRRVGGSFTPAGGNVGSGSGAPRGGPSQQKPGGGNTGPTSKGASSSGPRCFNCGETGHRQAECKRAGKRHLFAESEDEQYEEYENNPVYDEETEYEEEVVTGDVGVNLVVRRSCYTPKADGDDWLKHNIFHSTCTILGKVCTFVIDSGSCDNLISEEAVQKLALKTESHPKPYKLQWLKKGGEVTVSKRALVSISIGSTYKDDVVCDVVPMDACHLLLGRPWEYERNIEHNGRSNTYSFLFGGVKITLVPSKPKQLAAKQSGTLLTISQFQDELEDTDSVFVLIGKAVPEEVEIPDAMVPLLEEFSDVFPVELPDGLPPLRDIQHHIDLEPGSQLPNRPHYRMSPAEHEELRRQVEELISKGHVRESMSPCAVPALLTPKKDGTWRMCVDSRAINKITVRYKFPIPRLDDLLDQLSGASIFTKLDLKSGYYQIRLRPGDEWKTAFKTREGLYEWLVMPFGLSNAPSTFMRVMNQLLRPFIGKFVVVYFDDILIYSASFSDHVVHVRQVLALLRRDRFYAATKKCVFMTPKVLFLGYVISGDGIQVDESKVAAVQNWPTPTTITEVRSFHGLASFYRRFIPHFSSIMAPVTDCMKGKMFVWTDEAELAFQVVKEKLTTTPILVLPNFSQVFELHTDASKVGIGGVLSQGGRPVAYFSEKLTGPKLRYSTYDLEFYAVVQAVKHWRHYLFQKEFVLFTDHDSLRHIRTQDKVSHKHGRWLAFLEKFTFVVKHKTGVSNRVADALSRRSNLLVSMRVDVPGLEVIREQLAIDPYFSVILQDVETGQKSDFLLHDGFLFKGNQLCIPDSSLRLKIIKELHGEGHVGRDRTLQLVQASYYWPTMRREVDRYVKRCRVCQVSKGTATNAGLYMPLPIPSQPWVDISMDFVLGLPRTQRGNDSIFVVVDRFSKMVHFIPCKKTTDAVNVAQLFFRDVYRLHGLPSSIVSDRDTRFLSHFWRSLWKMVNTQLNYSSAYHPQTDGQTEVVNRSLGNLLRCLVGDHVKAWDQKLCQAEFAHNHAVNRSTGYSPFQIVYSSQPRGPLDLMSLPVSGSVPKKVQDFVEGLHEVHNAVYDHLTRANLKYKQAADQKRRHVEFEEGDFVWAVLTKDRFTVGEYNKLSAKKIGPVEIVEKINPNAYLF</sequence>
<keyword evidence="2 13" id="KW-0808">Transferase</keyword>
<dbReference type="PANTHER" id="PTHR35046:SF18">
    <property type="entry name" value="RNA-DIRECTED DNA POLYMERASE"/>
    <property type="match status" value="1"/>
</dbReference>
<dbReference type="InterPro" id="IPR036875">
    <property type="entry name" value="Znf_CCHC_sf"/>
</dbReference>
<evidence type="ECO:0000256" key="5">
    <source>
        <dbReference type="ARBA" id="ARBA00022759"/>
    </source>
</evidence>
<dbReference type="Proteomes" id="UP000215914">
    <property type="component" value="Unassembled WGS sequence"/>
</dbReference>
<dbReference type="InterPro" id="IPR001584">
    <property type="entry name" value="Integrase_cat-core"/>
</dbReference>
<organism evidence="13 14">
    <name type="scientific">Helianthus annuus</name>
    <name type="common">Common sunflower</name>
    <dbReference type="NCBI Taxonomy" id="4232"/>
    <lineage>
        <taxon>Eukaryota</taxon>
        <taxon>Viridiplantae</taxon>
        <taxon>Streptophyta</taxon>
        <taxon>Embryophyta</taxon>
        <taxon>Tracheophyta</taxon>
        <taxon>Spermatophyta</taxon>
        <taxon>Magnoliopsida</taxon>
        <taxon>eudicotyledons</taxon>
        <taxon>Gunneridae</taxon>
        <taxon>Pentapetalae</taxon>
        <taxon>asterids</taxon>
        <taxon>campanulids</taxon>
        <taxon>Asterales</taxon>
        <taxon>Asteraceae</taxon>
        <taxon>Asteroideae</taxon>
        <taxon>Heliantheae alliance</taxon>
        <taxon>Heliantheae</taxon>
        <taxon>Helianthus</taxon>
    </lineage>
</organism>
<dbReference type="SUPFAM" id="SSF57756">
    <property type="entry name" value="Retrovirus zinc finger-like domains"/>
    <property type="match status" value="1"/>
</dbReference>
<evidence type="ECO:0000256" key="6">
    <source>
        <dbReference type="ARBA" id="ARBA00022801"/>
    </source>
</evidence>
<keyword evidence="6 13" id="KW-0378">Hydrolase</keyword>
<dbReference type="Gene3D" id="3.30.70.270">
    <property type="match status" value="2"/>
</dbReference>
<dbReference type="InterPro" id="IPR043128">
    <property type="entry name" value="Rev_trsase/Diguanyl_cyclase"/>
</dbReference>
<evidence type="ECO:0000256" key="2">
    <source>
        <dbReference type="ARBA" id="ARBA00022679"/>
    </source>
</evidence>
<evidence type="ECO:0000259" key="11">
    <source>
        <dbReference type="PROSITE" id="PS50878"/>
    </source>
</evidence>
<comment type="caution">
    <text evidence="13">The sequence shown here is derived from an EMBL/GenBank/DDBJ whole genome shotgun (WGS) entry which is preliminary data.</text>
</comment>
<dbReference type="CDD" id="cd00303">
    <property type="entry name" value="retropepsin_like"/>
    <property type="match status" value="1"/>
</dbReference>
<evidence type="ECO:0000259" key="10">
    <source>
        <dbReference type="PROSITE" id="PS50158"/>
    </source>
</evidence>
<dbReference type="FunFam" id="3.30.70.270:FF:000020">
    <property type="entry name" value="Transposon Tf2-6 polyprotein-like Protein"/>
    <property type="match status" value="1"/>
</dbReference>
<dbReference type="CDD" id="cd09274">
    <property type="entry name" value="RNase_HI_RT_Ty3"/>
    <property type="match status" value="1"/>
</dbReference>
<evidence type="ECO:0000313" key="13">
    <source>
        <dbReference type="EMBL" id="KAF5763501.1"/>
    </source>
</evidence>
<keyword evidence="7" id="KW-0695">RNA-directed DNA polymerase</keyword>
<dbReference type="PROSITE" id="PS50878">
    <property type="entry name" value="RT_POL"/>
    <property type="match status" value="1"/>
</dbReference>
<feature type="domain" description="Integrase catalytic" evidence="12">
    <location>
        <begin position="1108"/>
        <end position="1268"/>
    </location>
</feature>
<dbReference type="Pfam" id="PF00098">
    <property type="entry name" value="zf-CCHC"/>
    <property type="match status" value="1"/>
</dbReference>
<dbReference type="Gene3D" id="1.10.340.70">
    <property type="match status" value="1"/>
</dbReference>
<dbReference type="Gene3D" id="4.10.60.10">
    <property type="entry name" value="Zinc finger, CCHC-type"/>
    <property type="match status" value="1"/>
</dbReference>
<dbReference type="Pfam" id="PF13650">
    <property type="entry name" value="Asp_protease_2"/>
    <property type="match status" value="1"/>
</dbReference>
<keyword evidence="8" id="KW-0862">Zinc</keyword>
<keyword evidence="8" id="KW-0479">Metal-binding</keyword>
<dbReference type="SUPFAM" id="SSF56672">
    <property type="entry name" value="DNA/RNA polymerases"/>
    <property type="match status" value="1"/>
</dbReference>
<dbReference type="InterPro" id="IPR036397">
    <property type="entry name" value="RNaseH_sf"/>
</dbReference>
<evidence type="ECO:0000256" key="1">
    <source>
        <dbReference type="ARBA" id="ARBA00012493"/>
    </source>
</evidence>
<dbReference type="GO" id="GO:0008270">
    <property type="term" value="F:zinc ion binding"/>
    <property type="evidence" value="ECO:0007669"/>
    <property type="project" value="UniProtKB-KW"/>
</dbReference>
<dbReference type="InterPro" id="IPR001878">
    <property type="entry name" value="Znf_CCHC"/>
</dbReference>
<feature type="compositionally biased region" description="Basic and acidic residues" evidence="9">
    <location>
        <begin position="53"/>
        <end position="66"/>
    </location>
</feature>
<dbReference type="InterPro" id="IPR005162">
    <property type="entry name" value="Retrotrans_gag_dom"/>
</dbReference>
<keyword evidence="14" id="KW-1185">Reference proteome</keyword>
<dbReference type="InterPro" id="IPR012337">
    <property type="entry name" value="RNaseH-like_sf"/>
</dbReference>
<feature type="domain" description="Reverse transcriptase" evidence="11">
    <location>
        <begin position="596"/>
        <end position="775"/>
    </location>
</feature>
<dbReference type="InterPro" id="IPR056924">
    <property type="entry name" value="SH3_Tf2-1"/>
</dbReference>
<dbReference type="Pfam" id="PF00078">
    <property type="entry name" value="RVT_1"/>
    <property type="match status" value="1"/>
</dbReference>
<dbReference type="Pfam" id="PF00665">
    <property type="entry name" value="rve"/>
    <property type="match status" value="1"/>
</dbReference>
<dbReference type="GO" id="GO:0003964">
    <property type="term" value="F:RNA-directed DNA polymerase activity"/>
    <property type="evidence" value="ECO:0007669"/>
    <property type="project" value="UniProtKB-KW"/>
</dbReference>
<keyword evidence="3 13" id="KW-0548">Nucleotidyltransferase</keyword>
<evidence type="ECO:0000256" key="8">
    <source>
        <dbReference type="PROSITE-ProRule" id="PRU00047"/>
    </source>
</evidence>
<dbReference type="PANTHER" id="PTHR35046">
    <property type="entry name" value="ZINC KNUCKLE (CCHC-TYPE) FAMILY PROTEIN"/>
    <property type="match status" value="1"/>
</dbReference>
<dbReference type="Pfam" id="PF03732">
    <property type="entry name" value="Retrotrans_gag"/>
    <property type="match status" value="1"/>
</dbReference>
<dbReference type="InterPro" id="IPR043502">
    <property type="entry name" value="DNA/RNA_pol_sf"/>
</dbReference>
<feature type="domain" description="CCHC-type" evidence="10">
    <location>
        <begin position="286"/>
        <end position="302"/>
    </location>
</feature>
<feature type="compositionally biased region" description="Polar residues" evidence="9">
    <location>
        <begin position="274"/>
        <end position="284"/>
    </location>
</feature>
<dbReference type="SUPFAM" id="SSF50630">
    <property type="entry name" value="Acid proteases"/>
    <property type="match status" value="1"/>
</dbReference>
<dbReference type="FunFam" id="3.10.20.370:FF:000001">
    <property type="entry name" value="Retrovirus-related Pol polyprotein from transposon 17.6-like protein"/>
    <property type="match status" value="1"/>
</dbReference>
<dbReference type="Gene3D" id="3.30.420.10">
    <property type="entry name" value="Ribonuclease H-like superfamily/Ribonuclease H"/>
    <property type="match status" value="1"/>
</dbReference>
<feature type="region of interest" description="Disordered" evidence="9">
    <location>
        <begin position="25"/>
        <end position="66"/>
    </location>
</feature>
<keyword evidence="5" id="KW-0255">Endonuclease</keyword>
<keyword evidence="8" id="KW-0863">Zinc-finger</keyword>
<dbReference type="EC" id="2.7.7.49" evidence="1"/>
<dbReference type="InterPro" id="IPR041588">
    <property type="entry name" value="Integrase_H2C2"/>
</dbReference>
<dbReference type="FunFam" id="1.10.340.70:FF:000001">
    <property type="entry name" value="Retrovirus-related Pol polyprotein from transposon gypsy-like Protein"/>
    <property type="match status" value="1"/>
</dbReference>
<dbReference type="FunFam" id="3.30.420.10:FF:000032">
    <property type="entry name" value="Retrovirus-related Pol polyprotein from transposon 297-like Protein"/>
    <property type="match status" value="1"/>
</dbReference>
<evidence type="ECO:0000313" key="14">
    <source>
        <dbReference type="Proteomes" id="UP000215914"/>
    </source>
</evidence>
<dbReference type="Gene3D" id="2.40.70.10">
    <property type="entry name" value="Acid Proteases"/>
    <property type="match status" value="1"/>
</dbReference>
<proteinExistence type="predicted"/>
<dbReference type="InterPro" id="IPR021109">
    <property type="entry name" value="Peptidase_aspartic_dom_sf"/>
</dbReference>
<evidence type="ECO:0000256" key="9">
    <source>
        <dbReference type="SAM" id="MobiDB-lite"/>
    </source>
</evidence>
<dbReference type="GO" id="GO:0004519">
    <property type="term" value="F:endonuclease activity"/>
    <property type="evidence" value="ECO:0007669"/>
    <property type="project" value="UniProtKB-KW"/>
</dbReference>
<dbReference type="CDD" id="cd01647">
    <property type="entry name" value="RT_LTR"/>
    <property type="match status" value="1"/>
</dbReference>
<evidence type="ECO:0000256" key="7">
    <source>
        <dbReference type="ARBA" id="ARBA00022918"/>
    </source>
</evidence>
<dbReference type="Pfam" id="PF17921">
    <property type="entry name" value="Integrase_H2C2"/>
    <property type="match status" value="1"/>
</dbReference>
<dbReference type="Gene3D" id="3.10.10.10">
    <property type="entry name" value="HIV Type 1 Reverse Transcriptase, subunit A, domain 1"/>
    <property type="match status" value="1"/>
</dbReference>
<accession>A0A9K3DXV6</accession>
<dbReference type="EMBL" id="MNCJ02000330">
    <property type="protein sequence ID" value="KAF5763501.1"/>
    <property type="molecule type" value="Genomic_DNA"/>
</dbReference>
<dbReference type="InterPro" id="IPR000477">
    <property type="entry name" value="RT_dom"/>
</dbReference>
<feature type="region of interest" description="Disordered" evidence="9">
    <location>
        <begin position="238"/>
        <end position="284"/>
    </location>
</feature>
<dbReference type="GO" id="GO:0015074">
    <property type="term" value="P:DNA integration"/>
    <property type="evidence" value="ECO:0007669"/>
    <property type="project" value="InterPro"/>
</dbReference>
<evidence type="ECO:0000256" key="4">
    <source>
        <dbReference type="ARBA" id="ARBA00022722"/>
    </source>
</evidence>
<name>A0A9K3DXV6_HELAN</name>
<dbReference type="SMART" id="SM00343">
    <property type="entry name" value="ZnF_C2HC"/>
    <property type="match status" value="1"/>
</dbReference>
<dbReference type="InterPro" id="IPR041373">
    <property type="entry name" value="RT_RNaseH"/>
</dbReference>
<dbReference type="GO" id="GO:0016787">
    <property type="term" value="F:hydrolase activity"/>
    <property type="evidence" value="ECO:0007669"/>
    <property type="project" value="UniProtKB-KW"/>
</dbReference>
<evidence type="ECO:0000259" key="12">
    <source>
        <dbReference type="PROSITE" id="PS50994"/>
    </source>
</evidence>
<dbReference type="Pfam" id="PF17917">
    <property type="entry name" value="RT_RNaseH"/>
    <property type="match status" value="1"/>
</dbReference>
<evidence type="ECO:0000256" key="3">
    <source>
        <dbReference type="ARBA" id="ARBA00022695"/>
    </source>
</evidence>
<reference evidence="13" key="1">
    <citation type="journal article" date="2017" name="Nature">
        <title>The sunflower genome provides insights into oil metabolism, flowering and Asterid evolution.</title>
        <authorList>
            <person name="Badouin H."/>
            <person name="Gouzy J."/>
            <person name="Grassa C.J."/>
            <person name="Murat F."/>
            <person name="Staton S.E."/>
            <person name="Cottret L."/>
            <person name="Lelandais-Briere C."/>
            <person name="Owens G.L."/>
            <person name="Carrere S."/>
            <person name="Mayjonade B."/>
            <person name="Legrand L."/>
            <person name="Gill N."/>
            <person name="Kane N.C."/>
            <person name="Bowers J.E."/>
            <person name="Hubner S."/>
            <person name="Bellec A."/>
            <person name="Berard A."/>
            <person name="Berges H."/>
            <person name="Blanchet N."/>
            <person name="Boniface M.C."/>
            <person name="Brunel D."/>
            <person name="Catrice O."/>
            <person name="Chaidir N."/>
            <person name="Claudel C."/>
            <person name="Donnadieu C."/>
            <person name="Faraut T."/>
            <person name="Fievet G."/>
            <person name="Helmstetter N."/>
            <person name="King M."/>
            <person name="Knapp S.J."/>
            <person name="Lai Z."/>
            <person name="Le Paslier M.C."/>
            <person name="Lippi Y."/>
            <person name="Lorenzon L."/>
            <person name="Mandel J.R."/>
            <person name="Marage G."/>
            <person name="Marchand G."/>
            <person name="Marquand E."/>
            <person name="Bret-Mestries E."/>
            <person name="Morien E."/>
            <person name="Nambeesan S."/>
            <person name="Nguyen T."/>
            <person name="Pegot-Espagnet P."/>
            <person name="Pouilly N."/>
            <person name="Raftis F."/>
            <person name="Sallet E."/>
            <person name="Schiex T."/>
            <person name="Thomas J."/>
            <person name="Vandecasteele C."/>
            <person name="Vares D."/>
            <person name="Vear F."/>
            <person name="Vautrin S."/>
            <person name="Crespi M."/>
            <person name="Mangin B."/>
            <person name="Burke J.M."/>
            <person name="Salse J."/>
            <person name="Munos S."/>
            <person name="Vincourt P."/>
            <person name="Rieseberg L.H."/>
            <person name="Langlade N.B."/>
        </authorList>
    </citation>
    <scope>NUCLEOTIDE SEQUENCE</scope>
    <source>
        <tissue evidence="13">Leaves</tissue>
    </source>
</reference>
<feature type="compositionally biased region" description="Gly residues" evidence="9">
    <location>
        <begin position="250"/>
        <end position="260"/>
    </location>
</feature>
<dbReference type="Gramene" id="mRNA:HanXRQr2_Chr15g0680931">
    <property type="protein sequence ID" value="mRNA:HanXRQr2_Chr15g0680931"/>
    <property type="gene ID" value="HanXRQr2_Chr15g0680931"/>
</dbReference>
<dbReference type="PROSITE" id="PS50994">
    <property type="entry name" value="INTEGRASE"/>
    <property type="match status" value="1"/>
</dbReference>
<reference evidence="13" key="2">
    <citation type="submission" date="2020-06" db="EMBL/GenBank/DDBJ databases">
        <title>Helianthus annuus Genome sequencing and assembly Release 2.</title>
        <authorList>
            <person name="Gouzy J."/>
            <person name="Langlade N."/>
            <person name="Munos S."/>
        </authorList>
    </citation>
    <scope>NUCLEOTIDE SEQUENCE</scope>
    <source>
        <tissue evidence="13">Leaves</tissue>
    </source>
</reference>
<keyword evidence="4" id="KW-0540">Nuclease</keyword>
<gene>
    <name evidence="13" type="ORF">HanXRQr2_Chr15g0680931</name>
</gene>
<protein>
    <recommendedName>
        <fullName evidence="1">RNA-directed DNA polymerase</fullName>
        <ecNumber evidence="1">2.7.7.49</ecNumber>
    </recommendedName>
</protein>